<dbReference type="EMBL" id="NKCL01000508">
    <property type="protein sequence ID" value="RSL65775.1"/>
    <property type="molecule type" value="Genomic_DNA"/>
</dbReference>
<reference evidence="3 4" key="1">
    <citation type="submission" date="2017-06" db="EMBL/GenBank/DDBJ databases">
        <title>Comparative genomic analysis of Ambrosia Fusariam Clade fungi.</title>
        <authorList>
            <person name="Stajich J.E."/>
            <person name="Carrillo J."/>
            <person name="Kijimoto T."/>
            <person name="Eskalen A."/>
            <person name="O'Donnell K."/>
            <person name="Kasson M."/>
        </authorList>
    </citation>
    <scope>NUCLEOTIDE SEQUENCE [LARGE SCALE GENOMIC DNA]</scope>
    <source>
        <strain evidence="3 4">NRRL62606</strain>
    </source>
</reference>
<dbReference type="Proteomes" id="UP000287972">
    <property type="component" value="Unassembled WGS sequence"/>
</dbReference>
<dbReference type="GO" id="GO:0003700">
    <property type="term" value="F:DNA-binding transcription factor activity"/>
    <property type="evidence" value="ECO:0007669"/>
    <property type="project" value="TreeGrafter"/>
</dbReference>
<dbReference type="PANTHER" id="PTHR37534:SF11">
    <property type="entry name" value="ZN(II)2CYS6 TRANSCRIPTION FACTOR (EUROFUNG)"/>
    <property type="match status" value="1"/>
</dbReference>
<gene>
    <name evidence="3" type="ORF">CEP51_012929</name>
</gene>
<comment type="subcellular location">
    <subcellularLocation>
        <location evidence="1">Nucleus</location>
    </subcellularLocation>
</comment>
<evidence type="ECO:0000256" key="1">
    <source>
        <dbReference type="ARBA" id="ARBA00004123"/>
    </source>
</evidence>
<keyword evidence="4" id="KW-1185">Reference proteome</keyword>
<dbReference type="Pfam" id="PF11951">
    <property type="entry name" value="Fungal_trans_2"/>
    <property type="match status" value="1"/>
</dbReference>
<dbReference type="InterPro" id="IPR021858">
    <property type="entry name" value="Fun_TF"/>
</dbReference>
<dbReference type="GO" id="GO:0000976">
    <property type="term" value="F:transcription cis-regulatory region binding"/>
    <property type="evidence" value="ECO:0007669"/>
    <property type="project" value="TreeGrafter"/>
</dbReference>
<proteinExistence type="predicted"/>
<name>A0A428QKG7_9HYPO</name>
<dbReference type="AlphaFoldDB" id="A0A428QKG7"/>
<keyword evidence="2" id="KW-0539">Nucleus</keyword>
<evidence type="ECO:0008006" key="5">
    <source>
        <dbReference type="Google" id="ProtNLM"/>
    </source>
</evidence>
<protein>
    <recommendedName>
        <fullName evidence="5">Transcription factor domain-containing protein</fullName>
    </recommendedName>
</protein>
<organism evidence="3 4">
    <name type="scientific">Fusarium floridanum</name>
    <dbReference type="NCBI Taxonomy" id="1325733"/>
    <lineage>
        <taxon>Eukaryota</taxon>
        <taxon>Fungi</taxon>
        <taxon>Dikarya</taxon>
        <taxon>Ascomycota</taxon>
        <taxon>Pezizomycotina</taxon>
        <taxon>Sordariomycetes</taxon>
        <taxon>Hypocreomycetidae</taxon>
        <taxon>Hypocreales</taxon>
        <taxon>Nectriaceae</taxon>
        <taxon>Fusarium</taxon>
        <taxon>Fusarium solani species complex</taxon>
    </lineage>
</organism>
<sequence>MGDLLPFETNYGVLDLLPEDPNISNQSLLDQCFDLDIGDFVNQTLSPAAQDSQMASGYTVDTSHTLSSLRLSELRHLPSALTDYFFKEVIKLYSTWDNSFNSLRIMIGRMWQSSGALYHIMQSMAAVCLSEIFPHLAATAMRERSCALGYLQQNSISPIRKEEHALATFLFGHSSSWFDPHDLATDKFQEAGALISSWSLPDNELSWPFLEEAFDFWKMLLAFTTDTTNGRNLSRQICASPSQLTGRTFPHAWNGTSREIVQLMANVGRLVFSVRTSLPNVLFTNEYQIDFFRDTLEEVGRLEQQLLAFVATEASCIVDPGDPNTPPTHFQHMDEAFRHTGLLQLYRVFPELLTRRYRPWNKDEVLLPLEASKVPTRHERSTWLTSLATHVAQILQEIPFESLNDIWSSIDSGDEDVYWVDVASQKKLSPLMA</sequence>
<dbReference type="GO" id="GO:0005634">
    <property type="term" value="C:nucleus"/>
    <property type="evidence" value="ECO:0007669"/>
    <property type="project" value="UniProtKB-SubCell"/>
</dbReference>
<dbReference type="GO" id="GO:0045944">
    <property type="term" value="P:positive regulation of transcription by RNA polymerase II"/>
    <property type="evidence" value="ECO:0007669"/>
    <property type="project" value="TreeGrafter"/>
</dbReference>
<evidence type="ECO:0000313" key="3">
    <source>
        <dbReference type="EMBL" id="RSL65775.1"/>
    </source>
</evidence>
<dbReference type="PANTHER" id="PTHR37534">
    <property type="entry name" value="TRANSCRIPTIONAL ACTIVATOR PROTEIN UGA3"/>
    <property type="match status" value="1"/>
</dbReference>
<evidence type="ECO:0000256" key="2">
    <source>
        <dbReference type="ARBA" id="ARBA00023242"/>
    </source>
</evidence>
<evidence type="ECO:0000313" key="4">
    <source>
        <dbReference type="Proteomes" id="UP000287972"/>
    </source>
</evidence>
<accession>A0A428QKG7</accession>
<comment type="caution">
    <text evidence="3">The sequence shown here is derived from an EMBL/GenBank/DDBJ whole genome shotgun (WGS) entry which is preliminary data.</text>
</comment>